<feature type="non-terminal residue" evidence="1">
    <location>
        <position position="84"/>
    </location>
</feature>
<accession>A0ACB8QHY2</accession>
<evidence type="ECO:0000313" key="1">
    <source>
        <dbReference type="EMBL" id="KAI0030921.1"/>
    </source>
</evidence>
<keyword evidence="2" id="KW-1185">Reference proteome</keyword>
<reference evidence="1" key="2">
    <citation type="journal article" date="2022" name="New Phytol.">
        <title>Evolutionary transition to the ectomycorrhizal habit in the genomes of a hyperdiverse lineage of mushroom-forming fungi.</title>
        <authorList>
            <person name="Looney B."/>
            <person name="Miyauchi S."/>
            <person name="Morin E."/>
            <person name="Drula E."/>
            <person name="Courty P.E."/>
            <person name="Kohler A."/>
            <person name="Kuo A."/>
            <person name="LaButti K."/>
            <person name="Pangilinan J."/>
            <person name="Lipzen A."/>
            <person name="Riley R."/>
            <person name="Andreopoulos W."/>
            <person name="He G."/>
            <person name="Johnson J."/>
            <person name="Nolan M."/>
            <person name="Tritt A."/>
            <person name="Barry K.W."/>
            <person name="Grigoriev I.V."/>
            <person name="Nagy L.G."/>
            <person name="Hibbett D."/>
            <person name="Henrissat B."/>
            <person name="Matheny P.B."/>
            <person name="Labbe J."/>
            <person name="Martin F.M."/>
        </authorList>
    </citation>
    <scope>NUCLEOTIDE SEQUENCE</scope>
    <source>
        <strain evidence="1">EC-137</strain>
    </source>
</reference>
<reference evidence="1" key="1">
    <citation type="submission" date="2021-02" db="EMBL/GenBank/DDBJ databases">
        <authorList>
            <consortium name="DOE Joint Genome Institute"/>
            <person name="Ahrendt S."/>
            <person name="Looney B.P."/>
            <person name="Miyauchi S."/>
            <person name="Morin E."/>
            <person name="Drula E."/>
            <person name="Courty P.E."/>
            <person name="Chicoki N."/>
            <person name="Fauchery L."/>
            <person name="Kohler A."/>
            <person name="Kuo A."/>
            <person name="Labutti K."/>
            <person name="Pangilinan J."/>
            <person name="Lipzen A."/>
            <person name="Riley R."/>
            <person name="Andreopoulos W."/>
            <person name="He G."/>
            <person name="Johnson J."/>
            <person name="Barry K.W."/>
            <person name="Grigoriev I.V."/>
            <person name="Nagy L."/>
            <person name="Hibbett D."/>
            <person name="Henrissat B."/>
            <person name="Matheny P.B."/>
            <person name="Labbe J."/>
            <person name="Martin F."/>
        </authorList>
    </citation>
    <scope>NUCLEOTIDE SEQUENCE</scope>
    <source>
        <strain evidence="1">EC-137</strain>
    </source>
</reference>
<protein>
    <submittedName>
        <fullName evidence="1">Uncharacterized protein</fullName>
    </submittedName>
</protein>
<feature type="non-terminal residue" evidence="1">
    <location>
        <position position="1"/>
    </location>
</feature>
<comment type="caution">
    <text evidence="1">The sequence shown here is derived from an EMBL/GenBank/DDBJ whole genome shotgun (WGS) entry which is preliminary data.</text>
</comment>
<dbReference type="Proteomes" id="UP000814128">
    <property type="component" value="Unassembled WGS sequence"/>
</dbReference>
<evidence type="ECO:0000313" key="2">
    <source>
        <dbReference type="Proteomes" id="UP000814128"/>
    </source>
</evidence>
<name>A0ACB8QHY2_9AGAM</name>
<dbReference type="EMBL" id="MU273600">
    <property type="protein sequence ID" value="KAI0030921.1"/>
    <property type="molecule type" value="Genomic_DNA"/>
</dbReference>
<sequence length="84" mass="9257">DVVVFKFNPLNHTVTQSSLAQPCLPLKGGFDSGFNFPVAVGTPRDERPSFNITVQDANPIWVYCRQGEFTPRSHCGKGMVFAVN</sequence>
<organism evidence="1 2">
    <name type="scientific">Vararia minispora EC-137</name>
    <dbReference type="NCBI Taxonomy" id="1314806"/>
    <lineage>
        <taxon>Eukaryota</taxon>
        <taxon>Fungi</taxon>
        <taxon>Dikarya</taxon>
        <taxon>Basidiomycota</taxon>
        <taxon>Agaricomycotina</taxon>
        <taxon>Agaricomycetes</taxon>
        <taxon>Russulales</taxon>
        <taxon>Lachnocladiaceae</taxon>
        <taxon>Vararia</taxon>
    </lineage>
</organism>
<gene>
    <name evidence="1" type="ORF">K488DRAFT_16753</name>
</gene>
<proteinExistence type="predicted"/>